<dbReference type="InterPro" id="IPR006641">
    <property type="entry name" value="YqgF/RNaseH-like_dom"/>
</dbReference>
<dbReference type="NCBIfam" id="TIGR00250">
    <property type="entry name" value="RNAse_H_YqgF"/>
    <property type="match status" value="1"/>
</dbReference>
<evidence type="ECO:0000256" key="3">
    <source>
        <dbReference type="ARBA" id="ARBA00022722"/>
    </source>
</evidence>
<evidence type="ECO:0000256" key="2">
    <source>
        <dbReference type="ARBA" id="ARBA00022517"/>
    </source>
</evidence>
<organism evidence="6">
    <name type="scientific">marine metagenome</name>
    <dbReference type="NCBI Taxonomy" id="408172"/>
    <lineage>
        <taxon>unclassified sequences</taxon>
        <taxon>metagenomes</taxon>
        <taxon>ecological metagenomes</taxon>
    </lineage>
</organism>
<protein>
    <recommendedName>
        <fullName evidence="5">YqgF/RNase H-like domain-containing protein</fullName>
    </recommendedName>
</protein>
<dbReference type="AlphaFoldDB" id="A0A381VPZ9"/>
<dbReference type="SMART" id="SM00732">
    <property type="entry name" value="YqgFc"/>
    <property type="match status" value="1"/>
</dbReference>
<evidence type="ECO:0000256" key="4">
    <source>
        <dbReference type="ARBA" id="ARBA00022801"/>
    </source>
</evidence>
<accession>A0A381VPZ9</accession>
<dbReference type="GO" id="GO:0000967">
    <property type="term" value="P:rRNA 5'-end processing"/>
    <property type="evidence" value="ECO:0007669"/>
    <property type="project" value="TreeGrafter"/>
</dbReference>
<dbReference type="InterPro" id="IPR037027">
    <property type="entry name" value="YqgF/RNaseH-like_dom_sf"/>
</dbReference>
<dbReference type="PANTHER" id="PTHR33317:SF4">
    <property type="entry name" value="POLYNUCLEOTIDYL TRANSFERASE, RIBONUCLEASE H-LIKE SUPERFAMILY PROTEIN"/>
    <property type="match status" value="1"/>
</dbReference>
<name>A0A381VPZ9_9ZZZZ</name>
<dbReference type="GO" id="GO:0016787">
    <property type="term" value="F:hydrolase activity"/>
    <property type="evidence" value="ECO:0007669"/>
    <property type="project" value="UniProtKB-KW"/>
</dbReference>
<keyword evidence="3" id="KW-0540">Nuclease</keyword>
<evidence type="ECO:0000259" key="5">
    <source>
        <dbReference type="SMART" id="SM00732"/>
    </source>
</evidence>
<dbReference type="GO" id="GO:0005829">
    <property type="term" value="C:cytosol"/>
    <property type="evidence" value="ECO:0007669"/>
    <property type="project" value="TreeGrafter"/>
</dbReference>
<reference evidence="6" key="1">
    <citation type="submission" date="2018-05" db="EMBL/GenBank/DDBJ databases">
        <authorList>
            <person name="Lanie J.A."/>
            <person name="Ng W.-L."/>
            <person name="Kazmierczak K.M."/>
            <person name="Andrzejewski T.M."/>
            <person name="Davidsen T.M."/>
            <person name="Wayne K.J."/>
            <person name="Tettelin H."/>
            <person name="Glass J.I."/>
            <person name="Rusch D."/>
            <person name="Podicherti R."/>
            <person name="Tsui H.-C.T."/>
            <person name="Winkler M.E."/>
        </authorList>
    </citation>
    <scope>NUCLEOTIDE SEQUENCE</scope>
</reference>
<sequence>MNLKPNSVLIGFDFGTKKMGVAIAQCITKTATPLNVLQIKNGNPNWEQLDQIIKDYKPDLAIIGYPGKDNKQTSLLADKIEKFGSAIEKHYTMPTILFDESYSTTMARQELRDLRRDGILSRRIKRGQVDSMAAKIILEQWLKLETLG</sequence>
<dbReference type="EMBL" id="UINC01009451">
    <property type="protein sequence ID" value="SVA42380.1"/>
    <property type="molecule type" value="Genomic_DNA"/>
</dbReference>
<dbReference type="CDD" id="cd16964">
    <property type="entry name" value="YqgF"/>
    <property type="match status" value="1"/>
</dbReference>
<evidence type="ECO:0000256" key="1">
    <source>
        <dbReference type="ARBA" id="ARBA00022490"/>
    </source>
</evidence>
<dbReference type="InterPro" id="IPR005227">
    <property type="entry name" value="YqgF"/>
</dbReference>
<proteinExistence type="inferred from homology"/>
<dbReference type="SUPFAM" id="SSF53098">
    <property type="entry name" value="Ribonuclease H-like"/>
    <property type="match status" value="1"/>
</dbReference>
<dbReference type="GO" id="GO:0004518">
    <property type="term" value="F:nuclease activity"/>
    <property type="evidence" value="ECO:0007669"/>
    <property type="project" value="UniProtKB-KW"/>
</dbReference>
<dbReference type="HAMAP" id="MF_00651">
    <property type="entry name" value="Nuclease_YqgF"/>
    <property type="match status" value="1"/>
</dbReference>
<keyword evidence="2" id="KW-0690">Ribosome biogenesis</keyword>
<feature type="domain" description="YqgF/RNase H-like" evidence="5">
    <location>
        <begin position="7"/>
        <end position="107"/>
    </location>
</feature>
<dbReference type="Gene3D" id="3.30.420.140">
    <property type="entry name" value="YqgF/RNase H-like domain"/>
    <property type="match status" value="1"/>
</dbReference>
<keyword evidence="1" id="KW-0963">Cytoplasm</keyword>
<gene>
    <name evidence="6" type="ORF">METZ01_LOCUS95234</name>
</gene>
<evidence type="ECO:0000313" key="6">
    <source>
        <dbReference type="EMBL" id="SVA42380.1"/>
    </source>
</evidence>
<keyword evidence="4" id="KW-0378">Hydrolase</keyword>
<dbReference type="InterPro" id="IPR012337">
    <property type="entry name" value="RNaseH-like_sf"/>
</dbReference>
<dbReference type="Pfam" id="PF03652">
    <property type="entry name" value="RuvX"/>
    <property type="match status" value="1"/>
</dbReference>
<dbReference type="PANTHER" id="PTHR33317">
    <property type="entry name" value="POLYNUCLEOTIDYL TRANSFERASE, RIBONUCLEASE H-LIKE SUPERFAMILY PROTEIN"/>
    <property type="match status" value="1"/>
</dbReference>